<keyword evidence="3" id="KW-0547">Nucleotide-binding</keyword>
<dbReference type="InterPro" id="IPR000719">
    <property type="entry name" value="Prot_kinase_dom"/>
</dbReference>
<dbReference type="PANTHER" id="PTHR45646:SF11">
    <property type="entry name" value="SERINE_THREONINE-PROTEIN KINASE DOA"/>
    <property type="match status" value="1"/>
</dbReference>
<gene>
    <name evidence="7" type="ORF">MIND_00140200</name>
</gene>
<dbReference type="Gene3D" id="1.10.510.10">
    <property type="entry name" value="Transferase(Phosphotransferase) domain 1"/>
    <property type="match status" value="1"/>
</dbReference>
<dbReference type="EMBL" id="JACAZF010000001">
    <property type="protein sequence ID" value="KAF7316218.1"/>
    <property type="molecule type" value="Genomic_DNA"/>
</dbReference>
<name>A0A8H6WIK0_9AGAR</name>
<dbReference type="GeneID" id="59340847"/>
<dbReference type="PANTHER" id="PTHR45646">
    <property type="entry name" value="SERINE/THREONINE-PROTEIN KINASE DOA-RELATED"/>
    <property type="match status" value="1"/>
</dbReference>
<dbReference type="GO" id="GO:0005634">
    <property type="term" value="C:nucleus"/>
    <property type="evidence" value="ECO:0007669"/>
    <property type="project" value="TreeGrafter"/>
</dbReference>
<keyword evidence="1" id="KW-0723">Serine/threonine-protein kinase</keyword>
<dbReference type="InterPro" id="IPR051175">
    <property type="entry name" value="CLK_kinases"/>
</dbReference>
<feature type="domain" description="Protein kinase" evidence="6">
    <location>
        <begin position="38"/>
        <end position="381"/>
    </location>
</feature>
<dbReference type="RefSeq" id="XP_037226241.1">
    <property type="nucleotide sequence ID" value="XM_037358331.1"/>
</dbReference>
<dbReference type="InterPro" id="IPR011009">
    <property type="entry name" value="Kinase-like_dom_sf"/>
</dbReference>
<dbReference type="GO" id="GO:0004674">
    <property type="term" value="F:protein serine/threonine kinase activity"/>
    <property type="evidence" value="ECO:0007669"/>
    <property type="project" value="UniProtKB-KW"/>
</dbReference>
<evidence type="ECO:0000313" key="7">
    <source>
        <dbReference type="EMBL" id="KAF7316218.1"/>
    </source>
</evidence>
<accession>A0A8H6WIK0</accession>
<dbReference type="PROSITE" id="PS50011">
    <property type="entry name" value="PROTEIN_KINASE_DOM"/>
    <property type="match status" value="1"/>
</dbReference>
<dbReference type="SUPFAM" id="SSF56112">
    <property type="entry name" value="Protein kinase-like (PK-like)"/>
    <property type="match status" value="1"/>
</dbReference>
<proteinExistence type="predicted"/>
<keyword evidence="2" id="KW-0808">Transferase</keyword>
<comment type="caution">
    <text evidence="7">The sequence shown here is derived from an EMBL/GenBank/DDBJ whole genome shotgun (WGS) entry which is preliminary data.</text>
</comment>
<reference evidence="7" key="1">
    <citation type="submission" date="2020-05" db="EMBL/GenBank/DDBJ databases">
        <title>Mycena genomes resolve the evolution of fungal bioluminescence.</title>
        <authorList>
            <person name="Tsai I.J."/>
        </authorList>
    </citation>
    <scope>NUCLEOTIDE SEQUENCE</scope>
    <source>
        <strain evidence="7">171206Taipei</strain>
    </source>
</reference>
<protein>
    <submittedName>
        <fullName evidence="7">Protein kinase</fullName>
    </submittedName>
</protein>
<dbReference type="Pfam" id="PF00069">
    <property type="entry name" value="Pkinase"/>
    <property type="match status" value="1"/>
</dbReference>
<dbReference type="Proteomes" id="UP000636479">
    <property type="component" value="Unassembled WGS sequence"/>
</dbReference>
<keyword evidence="5" id="KW-0067">ATP-binding</keyword>
<evidence type="ECO:0000259" key="6">
    <source>
        <dbReference type="PROSITE" id="PS50011"/>
    </source>
</evidence>
<keyword evidence="8" id="KW-1185">Reference proteome</keyword>
<dbReference type="SMART" id="SM00220">
    <property type="entry name" value="S_TKc"/>
    <property type="match status" value="1"/>
</dbReference>
<evidence type="ECO:0000256" key="5">
    <source>
        <dbReference type="ARBA" id="ARBA00022840"/>
    </source>
</evidence>
<dbReference type="AlphaFoldDB" id="A0A8H6WIK0"/>
<keyword evidence="4 7" id="KW-0418">Kinase</keyword>
<evidence type="ECO:0000256" key="4">
    <source>
        <dbReference type="ARBA" id="ARBA00022777"/>
    </source>
</evidence>
<evidence type="ECO:0000256" key="1">
    <source>
        <dbReference type="ARBA" id="ARBA00022527"/>
    </source>
</evidence>
<evidence type="ECO:0000256" key="2">
    <source>
        <dbReference type="ARBA" id="ARBA00022679"/>
    </source>
</evidence>
<organism evidence="7 8">
    <name type="scientific">Mycena indigotica</name>
    <dbReference type="NCBI Taxonomy" id="2126181"/>
    <lineage>
        <taxon>Eukaryota</taxon>
        <taxon>Fungi</taxon>
        <taxon>Dikarya</taxon>
        <taxon>Basidiomycota</taxon>
        <taxon>Agaricomycotina</taxon>
        <taxon>Agaricomycetes</taxon>
        <taxon>Agaricomycetidae</taxon>
        <taxon>Agaricales</taxon>
        <taxon>Marasmiineae</taxon>
        <taxon>Mycenaceae</taxon>
        <taxon>Mycena</taxon>
    </lineage>
</organism>
<dbReference type="GO" id="GO:0005524">
    <property type="term" value="F:ATP binding"/>
    <property type="evidence" value="ECO:0007669"/>
    <property type="project" value="UniProtKB-KW"/>
</dbReference>
<dbReference type="OrthoDB" id="5979581at2759"/>
<sequence>MTEPTFKVVPVHAEHPSSYKPQGLHPVHLGDSFADGRYTVTHKLGHGKSSTIWVVHDAHDDSLKSLKIIAAWKSDTEVQVLQHLEANFDEQEEGSQHVARMFDAFIHEGPNGKHQCIVGEILGPDLGSYVGDYWETDCFPPDMVRRLFGQTALGVRYLHQRGVVHGDLHQGNVLLRLPMDWGSLEKELDKPEKYDYGPDSHSPHRPKYLVSGIGDNYKLLRLCLQQPYIKITDFSESIIPALPDPPLIASPLVLRPPEALLGFLKHATIQSDIWALAVLCHMLFCNGLSLFHYGDMMLHDIVLNLGKFPEPWWSSWAGHKDFDEDGRAIRGPTKSIFLKFKSSILRDAEEGKALKEMLRAMVRYDATSRITAEQVLASEWVQTYCRPQMKAEVKFVVENIDGGD</sequence>
<evidence type="ECO:0000256" key="3">
    <source>
        <dbReference type="ARBA" id="ARBA00022741"/>
    </source>
</evidence>
<evidence type="ECO:0000313" key="8">
    <source>
        <dbReference type="Proteomes" id="UP000636479"/>
    </source>
</evidence>
<dbReference type="Gene3D" id="3.30.200.20">
    <property type="entry name" value="Phosphorylase Kinase, domain 1"/>
    <property type="match status" value="1"/>
</dbReference>